<dbReference type="Proteomes" id="UP000186609">
    <property type="component" value="Chromosome"/>
</dbReference>
<evidence type="ECO:0000313" key="5">
    <source>
        <dbReference type="EMBL" id="APW39517.1"/>
    </source>
</evidence>
<dbReference type="STRING" id="1842727.RD110_21755"/>
<dbReference type="RefSeq" id="WP_076201947.1">
    <property type="nucleotide sequence ID" value="NZ_CP019236.1"/>
</dbReference>
<proteinExistence type="inferred from homology"/>
<dbReference type="PANTHER" id="PTHR47918:SF1">
    <property type="entry name" value="DNA-BINDING PROTEIN FIS"/>
    <property type="match status" value="1"/>
</dbReference>
<protein>
    <recommendedName>
        <fullName evidence="3">Putative Fis-like DNA-binding protein</fullName>
    </recommendedName>
</protein>
<gene>
    <name evidence="5" type="ORF">RD110_21755</name>
</gene>
<dbReference type="AlphaFoldDB" id="A0A1P8K0I7"/>
<dbReference type="PIRSF" id="PIRSF002097">
    <property type="entry name" value="DNA-binding_Fis"/>
    <property type="match status" value="1"/>
</dbReference>
<dbReference type="EMBL" id="CP019236">
    <property type="protein sequence ID" value="APW39517.1"/>
    <property type="molecule type" value="Genomic_DNA"/>
</dbReference>
<name>A0A1P8K0I7_9BURK</name>
<feature type="domain" description="DNA binding HTH" evidence="4">
    <location>
        <begin position="36"/>
        <end position="71"/>
    </location>
</feature>
<accession>A0A1P8K0I7</accession>
<dbReference type="InterPro" id="IPR050207">
    <property type="entry name" value="Trans_regulatory_Fis"/>
</dbReference>
<dbReference type="OrthoDB" id="9802388at2"/>
<dbReference type="Pfam" id="PF02954">
    <property type="entry name" value="HTH_8"/>
    <property type="match status" value="1"/>
</dbReference>
<reference evidence="5 6" key="1">
    <citation type="submission" date="2017-01" db="EMBL/GenBank/DDBJ databases">
        <authorList>
            <person name="Mah S.A."/>
            <person name="Swanson W.J."/>
            <person name="Moy G.W."/>
            <person name="Vacquier V.D."/>
        </authorList>
    </citation>
    <scope>NUCLEOTIDE SEQUENCE [LARGE SCALE GENOMIC DNA]</scope>
    <source>
        <strain evidence="5 6">DCY110</strain>
    </source>
</reference>
<comment type="similarity">
    <text evidence="1">Belongs to the transcriptional regulatory Fis family.</text>
</comment>
<dbReference type="InterPro" id="IPR002197">
    <property type="entry name" value="HTH_Fis"/>
</dbReference>
<keyword evidence="2" id="KW-0238">DNA-binding</keyword>
<dbReference type="PRINTS" id="PR01590">
    <property type="entry name" value="HTHFIS"/>
</dbReference>
<evidence type="ECO:0000256" key="1">
    <source>
        <dbReference type="ARBA" id="ARBA00008559"/>
    </source>
</evidence>
<evidence type="ECO:0000256" key="3">
    <source>
        <dbReference type="ARBA" id="ARBA00029540"/>
    </source>
</evidence>
<organism evidence="5 6">
    <name type="scientific">Rhodoferax koreensis</name>
    <dbReference type="NCBI Taxonomy" id="1842727"/>
    <lineage>
        <taxon>Bacteria</taxon>
        <taxon>Pseudomonadati</taxon>
        <taxon>Pseudomonadota</taxon>
        <taxon>Betaproteobacteria</taxon>
        <taxon>Burkholderiales</taxon>
        <taxon>Comamonadaceae</taxon>
        <taxon>Rhodoferax</taxon>
    </lineage>
</organism>
<dbReference type="SUPFAM" id="SSF46689">
    <property type="entry name" value="Homeodomain-like"/>
    <property type="match status" value="1"/>
</dbReference>
<dbReference type="KEGG" id="rhy:RD110_21755"/>
<dbReference type="InterPro" id="IPR009057">
    <property type="entry name" value="Homeodomain-like_sf"/>
</dbReference>
<dbReference type="InterPro" id="IPR005412">
    <property type="entry name" value="Fis_DNA-bd"/>
</dbReference>
<sequence>MSKKHIEECIRENLEEYFKDLHGTEPHGMYDMMTRVMERPLLEVVMRHADGNQSRAAEWLGMNRNTLRKKLLENRLL</sequence>
<evidence type="ECO:0000256" key="2">
    <source>
        <dbReference type="ARBA" id="ARBA00023125"/>
    </source>
</evidence>
<evidence type="ECO:0000259" key="4">
    <source>
        <dbReference type="Pfam" id="PF02954"/>
    </source>
</evidence>
<keyword evidence="6" id="KW-1185">Reference proteome</keyword>
<dbReference type="GO" id="GO:0006355">
    <property type="term" value="P:regulation of DNA-templated transcription"/>
    <property type="evidence" value="ECO:0007669"/>
    <property type="project" value="InterPro"/>
</dbReference>
<dbReference type="GO" id="GO:0043565">
    <property type="term" value="F:sequence-specific DNA binding"/>
    <property type="evidence" value="ECO:0007669"/>
    <property type="project" value="InterPro"/>
</dbReference>
<evidence type="ECO:0000313" key="6">
    <source>
        <dbReference type="Proteomes" id="UP000186609"/>
    </source>
</evidence>
<dbReference type="Gene3D" id="1.10.10.60">
    <property type="entry name" value="Homeodomain-like"/>
    <property type="match status" value="1"/>
</dbReference>
<dbReference type="PANTHER" id="PTHR47918">
    <property type="entry name" value="DNA-BINDING PROTEIN FIS"/>
    <property type="match status" value="1"/>
</dbReference>